<evidence type="ECO:0000313" key="12">
    <source>
        <dbReference type="Proteomes" id="UP001172083"/>
    </source>
</evidence>
<evidence type="ECO:0000256" key="6">
    <source>
        <dbReference type="ARBA" id="ARBA00023136"/>
    </source>
</evidence>
<keyword evidence="4 11" id="KW-0378">Hydrolase</keyword>
<keyword evidence="11" id="KW-0645">Protease</keyword>
<evidence type="ECO:0000256" key="1">
    <source>
        <dbReference type="ARBA" id="ARBA00004141"/>
    </source>
</evidence>
<feature type="transmembrane region" description="Helical" evidence="8">
    <location>
        <begin position="163"/>
        <end position="185"/>
    </location>
</feature>
<dbReference type="InterPro" id="IPR022764">
    <property type="entry name" value="Peptidase_S54_rhomboid_dom"/>
</dbReference>
<accession>A0ABT8L481</accession>
<proteinExistence type="inferred from homology"/>
<organism evidence="11 12">
    <name type="scientific">Agaribacillus aureus</name>
    <dbReference type="NCBI Taxonomy" id="3051825"/>
    <lineage>
        <taxon>Bacteria</taxon>
        <taxon>Pseudomonadati</taxon>
        <taxon>Bacteroidota</taxon>
        <taxon>Cytophagia</taxon>
        <taxon>Cytophagales</taxon>
        <taxon>Splendidivirgaceae</taxon>
        <taxon>Agaribacillus</taxon>
    </lineage>
</organism>
<evidence type="ECO:0000256" key="8">
    <source>
        <dbReference type="SAM" id="Phobius"/>
    </source>
</evidence>
<protein>
    <submittedName>
        <fullName evidence="11">Rhomboid family intramembrane serine protease</fullName>
        <ecNumber evidence="11">3.4.21.105</ecNumber>
    </submittedName>
</protein>
<keyword evidence="12" id="KW-1185">Reference proteome</keyword>
<evidence type="ECO:0000256" key="5">
    <source>
        <dbReference type="ARBA" id="ARBA00022989"/>
    </source>
</evidence>
<feature type="transmembrane region" description="Helical" evidence="8">
    <location>
        <begin position="73"/>
        <end position="93"/>
    </location>
</feature>
<comment type="similarity">
    <text evidence="2">Belongs to the peptidase S54 family.</text>
</comment>
<dbReference type="RefSeq" id="WP_346757857.1">
    <property type="nucleotide sequence ID" value="NZ_JAUJEB010000001.1"/>
</dbReference>
<dbReference type="PANTHER" id="PTHR43731">
    <property type="entry name" value="RHOMBOID PROTEASE"/>
    <property type="match status" value="1"/>
</dbReference>
<evidence type="ECO:0000259" key="9">
    <source>
        <dbReference type="Pfam" id="PF01694"/>
    </source>
</evidence>
<evidence type="ECO:0000313" key="11">
    <source>
        <dbReference type="EMBL" id="MDN5212539.1"/>
    </source>
</evidence>
<evidence type="ECO:0000256" key="7">
    <source>
        <dbReference type="SAM" id="MobiDB-lite"/>
    </source>
</evidence>
<feature type="transmembrane region" description="Helical" evidence="8">
    <location>
        <begin position="20"/>
        <end position="41"/>
    </location>
</feature>
<dbReference type="GO" id="GO:0006508">
    <property type="term" value="P:proteolysis"/>
    <property type="evidence" value="ECO:0007669"/>
    <property type="project" value="UniProtKB-KW"/>
</dbReference>
<dbReference type="EC" id="3.4.21.105" evidence="11"/>
<dbReference type="InterPro" id="IPR050925">
    <property type="entry name" value="Rhomboid_protease_S54"/>
</dbReference>
<evidence type="ECO:0000256" key="2">
    <source>
        <dbReference type="ARBA" id="ARBA00009045"/>
    </source>
</evidence>
<reference evidence="11" key="1">
    <citation type="submission" date="2023-06" db="EMBL/GenBank/DDBJ databases">
        <title>Genomic of Agaribacillus aureum.</title>
        <authorList>
            <person name="Wang G."/>
        </authorList>
    </citation>
    <scope>NUCLEOTIDE SEQUENCE</scope>
    <source>
        <strain evidence="11">BMA12</strain>
    </source>
</reference>
<feature type="domain" description="Peptidase S54 rhomboid" evidence="9">
    <location>
        <begin position="66"/>
        <end position="208"/>
    </location>
</feature>
<dbReference type="EMBL" id="JAUJEB010000001">
    <property type="protein sequence ID" value="MDN5212539.1"/>
    <property type="molecule type" value="Genomic_DNA"/>
</dbReference>
<dbReference type="Gene3D" id="1.20.1540.10">
    <property type="entry name" value="Rhomboid-like"/>
    <property type="match status" value="1"/>
</dbReference>
<comment type="caution">
    <text evidence="11">The sequence shown here is derived from an EMBL/GenBank/DDBJ whole genome shotgun (WGS) entry which is preliminary data.</text>
</comment>
<feature type="transmembrane region" description="Helical" evidence="8">
    <location>
        <begin position="105"/>
        <end position="124"/>
    </location>
</feature>
<dbReference type="Pfam" id="PF20216">
    <property type="entry name" value="DUF6576"/>
    <property type="match status" value="1"/>
</dbReference>
<dbReference type="GO" id="GO:0008233">
    <property type="term" value="F:peptidase activity"/>
    <property type="evidence" value="ECO:0007669"/>
    <property type="project" value="UniProtKB-KW"/>
</dbReference>
<name>A0ABT8L481_9BACT</name>
<dbReference type="Proteomes" id="UP001172083">
    <property type="component" value="Unassembled WGS sequence"/>
</dbReference>
<feature type="compositionally biased region" description="Basic residues" evidence="7">
    <location>
        <begin position="245"/>
        <end position="256"/>
    </location>
</feature>
<dbReference type="Pfam" id="PF01694">
    <property type="entry name" value="Rhomboid"/>
    <property type="match status" value="1"/>
</dbReference>
<feature type="domain" description="DUF6576" evidence="10">
    <location>
        <begin position="261"/>
        <end position="290"/>
    </location>
</feature>
<dbReference type="PANTHER" id="PTHR43731:SF14">
    <property type="entry name" value="PRESENILIN-ASSOCIATED RHOMBOID-LIKE PROTEIN, MITOCHONDRIAL"/>
    <property type="match status" value="1"/>
</dbReference>
<evidence type="ECO:0000256" key="3">
    <source>
        <dbReference type="ARBA" id="ARBA00022692"/>
    </source>
</evidence>
<keyword evidence="6 8" id="KW-0472">Membrane</keyword>
<sequence length="296" mass="32861">MFKSIVDDFRYAWNRPNNGLQRIIIINALVFIIVNLVQLFASQSTASFIIQNIILPTKFDEVILKPWTLVTSFYTHEGFGHIFWNMIFFYWFGKLIFEYLGNTKLINLYILGGLAGSISVLILFNLVPKFAELSGGYALGASAAVFAVSTAAATLLPDFSFHLFFIGPVKIKYIVGIQIFLALIGLKGHNVGGEVAHLAGAFIGYFYISQMQKGRDLGGWLNALGTFFKSFFVKQSNIKVSYKRKSGKKASKKSSPKGKSAASQDEIDAILDKINASGYESLTKEEKQKLFNAGEN</sequence>
<feature type="transmembrane region" description="Helical" evidence="8">
    <location>
        <begin position="191"/>
        <end position="208"/>
    </location>
</feature>
<dbReference type="InterPro" id="IPR035952">
    <property type="entry name" value="Rhomboid-like_sf"/>
</dbReference>
<feature type="transmembrane region" description="Helical" evidence="8">
    <location>
        <begin position="136"/>
        <end position="156"/>
    </location>
</feature>
<keyword evidence="5 8" id="KW-1133">Transmembrane helix</keyword>
<comment type="subcellular location">
    <subcellularLocation>
        <location evidence="1">Membrane</location>
        <topology evidence="1">Multi-pass membrane protein</topology>
    </subcellularLocation>
</comment>
<dbReference type="InterPro" id="IPR046483">
    <property type="entry name" value="DUF6576"/>
</dbReference>
<gene>
    <name evidence="11" type="ORF">QQ020_10805</name>
</gene>
<evidence type="ECO:0000256" key="4">
    <source>
        <dbReference type="ARBA" id="ARBA00022801"/>
    </source>
</evidence>
<dbReference type="SUPFAM" id="SSF144091">
    <property type="entry name" value="Rhomboid-like"/>
    <property type="match status" value="1"/>
</dbReference>
<evidence type="ECO:0000259" key="10">
    <source>
        <dbReference type="Pfam" id="PF20216"/>
    </source>
</evidence>
<feature type="region of interest" description="Disordered" evidence="7">
    <location>
        <begin position="245"/>
        <end position="264"/>
    </location>
</feature>
<keyword evidence="3 8" id="KW-0812">Transmembrane</keyword>